<comment type="caution">
    <text evidence="1">The sequence shown here is derived from an EMBL/GenBank/DDBJ whole genome shotgun (WGS) entry which is preliminary data.</text>
</comment>
<dbReference type="SUPFAM" id="SSF111126">
    <property type="entry name" value="Ligand-binding domain in the NO signalling and Golgi transport"/>
    <property type="match status" value="1"/>
</dbReference>
<dbReference type="EMBL" id="LAYY01000008">
    <property type="protein sequence ID" value="KKK38294.1"/>
    <property type="molecule type" value="Genomic_DNA"/>
</dbReference>
<keyword evidence="2" id="KW-1185">Reference proteome</keyword>
<dbReference type="Gene3D" id="3.30.1380.20">
    <property type="entry name" value="Trafficking protein particle complex subunit 3"/>
    <property type="match status" value="1"/>
</dbReference>
<evidence type="ECO:0000313" key="1">
    <source>
        <dbReference type="EMBL" id="KKK38294.1"/>
    </source>
</evidence>
<dbReference type="InterPro" id="IPR019642">
    <property type="entry name" value="DUF2507"/>
</dbReference>
<dbReference type="AlphaFoldDB" id="A0A0M2SUM4"/>
<name>A0A0M2SUM4_9BACI</name>
<protein>
    <recommendedName>
        <fullName evidence="3">DUF2507 domain-containing protein</fullName>
    </recommendedName>
</protein>
<proteinExistence type="predicted"/>
<dbReference type="Pfam" id="PF10702">
    <property type="entry name" value="DUF2507"/>
    <property type="match status" value="1"/>
</dbReference>
<dbReference type="OrthoDB" id="2965348at2"/>
<dbReference type="Proteomes" id="UP000034166">
    <property type="component" value="Unassembled WGS sequence"/>
</dbReference>
<sequence>MSELSATENQHESQQPSVSLFGHELIRGVLLQELLGKDAPEILYWAGKKLARVYPLDNFDDIVHFFQAADWGRLAIKEEKRREIHLELTGHLVTGRLQEGKNPTFQLEAGFLAQQMERLKSTPAEAFEHPHKRSGKIEFTVKWDH</sequence>
<evidence type="ECO:0000313" key="2">
    <source>
        <dbReference type="Proteomes" id="UP000034166"/>
    </source>
</evidence>
<gene>
    <name evidence="1" type="ORF">WQ57_08860</name>
</gene>
<dbReference type="PANTHER" id="PTHR35090">
    <property type="entry name" value="DNA-DIRECTED RNA POLYMERASE SUBUNIT I"/>
    <property type="match status" value="1"/>
</dbReference>
<dbReference type="PANTHER" id="PTHR35090:SF1">
    <property type="entry name" value="SLR0144 PROTEIN"/>
    <property type="match status" value="1"/>
</dbReference>
<dbReference type="PATRIC" id="fig|1408103.3.peg.1992"/>
<accession>A0A0M2SUM4</accession>
<dbReference type="RefSeq" id="WP_046523399.1">
    <property type="nucleotide sequence ID" value="NZ_LAYY01000008.1"/>
</dbReference>
<organism evidence="1 2">
    <name type="scientific">Mesobacillus campisalis</name>
    <dbReference type="NCBI Taxonomy" id="1408103"/>
    <lineage>
        <taxon>Bacteria</taxon>
        <taxon>Bacillati</taxon>
        <taxon>Bacillota</taxon>
        <taxon>Bacilli</taxon>
        <taxon>Bacillales</taxon>
        <taxon>Bacillaceae</taxon>
        <taxon>Mesobacillus</taxon>
    </lineage>
</organism>
<evidence type="ECO:0008006" key="3">
    <source>
        <dbReference type="Google" id="ProtNLM"/>
    </source>
</evidence>
<dbReference type="InterPro" id="IPR024096">
    <property type="entry name" value="NO_sig/Golgi_transp_ligand-bd"/>
</dbReference>
<reference evidence="1 2" key="1">
    <citation type="submission" date="2015-04" db="EMBL/GenBank/DDBJ databases">
        <title>Taxonomic description and genome sequence of Bacillus campisalis sp. nov., a novel member of the genus Bacillus isolated from solar saltern.</title>
        <authorList>
            <person name="Mathan Kumar R."/>
            <person name="Kaur G."/>
            <person name="Kumar A."/>
            <person name="Singh N.K."/>
            <person name="Kaur N."/>
            <person name="Kumar N."/>
            <person name="Mayilraj S."/>
        </authorList>
    </citation>
    <scope>NUCLEOTIDE SEQUENCE [LARGE SCALE GENOMIC DNA]</scope>
    <source>
        <strain evidence="1 2">SA2-6</strain>
    </source>
</reference>